<dbReference type="EMBL" id="JBEQNB010000017">
    <property type="protein sequence ID" value="MES0837422.1"/>
    <property type="molecule type" value="Genomic_DNA"/>
</dbReference>
<reference evidence="1 2" key="1">
    <citation type="submission" date="2024-06" db="EMBL/GenBank/DDBJ databases">
        <authorList>
            <person name="Bataeva Y.V."/>
            <person name="Grigorian L.N."/>
            <person name="Solomentsev V.I."/>
        </authorList>
    </citation>
    <scope>NUCLEOTIDE SEQUENCE [LARGE SCALE GENOMIC DNA]</scope>
    <source>
        <strain evidence="2">SCPM-O-B-12605 (RCAM04882)</strain>
    </source>
</reference>
<gene>
    <name evidence="1" type="ORF">ABUK86_26830</name>
</gene>
<evidence type="ECO:0000313" key="1">
    <source>
        <dbReference type="EMBL" id="MES0837422.1"/>
    </source>
</evidence>
<proteinExistence type="predicted"/>
<dbReference type="RefSeq" id="WP_352986287.1">
    <property type="nucleotide sequence ID" value="NZ_JBEQNA010000016.1"/>
</dbReference>
<organism evidence="1 2">
    <name type="scientific">Nocardiopsis tropica</name>
    <dbReference type="NCBI Taxonomy" id="109330"/>
    <lineage>
        <taxon>Bacteria</taxon>
        <taxon>Bacillati</taxon>
        <taxon>Actinomycetota</taxon>
        <taxon>Actinomycetes</taxon>
        <taxon>Streptosporangiales</taxon>
        <taxon>Nocardiopsidaceae</taxon>
        <taxon>Nocardiopsis</taxon>
    </lineage>
</organism>
<sequence>MDQVYRAAHTRTLAWEQRVRGVGDFHALLAAHLRDEHHPQVAGPLAPRCWGLARPRAAPTGARAPRAWPTPG</sequence>
<comment type="caution">
    <text evidence="1">The sequence shown here is derived from an EMBL/GenBank/DDBJ whole genome shotgun (WGS) entry which is preliminary data.</text>
</comment>
<dbReference type="Proteomes" id="UP001432401">
    <property type="component" value="Unassembled WGS sequence"/>
</dbReference>
<evidence type="ECO:0000313" key="2">
    <source>
        <dbReference type="Proteomes" id="UP001432401"/>
    </source>
</evidence>
<name>A0ABV2A237_9ACTN</name>
<keyword evidence="2" id="KW-1185">Reference proteome</keyword>
<accession>A0ABV2A237</accession>
<protein>
    <submittedName>
        <fullName evidence="1">Uncharacterized protein</fullName>
    </submittedName>
</protein>